<evidence type="ECO:0000313" key="1">
    <source>
        <dbReference type="EMBL" id="GKV09280.1"/>
    </source>
</evidence>
<dbReference type="EMBL" id="BPVZ01000030">
    <property type="protein sequence ID" value="GKV09280.1"/>
    <property type="molecule type" value="Genomic_DNA"/>
</dbReference>
<gene>
    <name evidence="1" type="ORF">SLEP1_g20805</name>
</gene>
<protein>
    <submittedName>
        <fullName evidence="1">Uncharacterized protein</fullName>
    </submittedName>
</protein>
<evidence type="ECO:0000313" key="2">
    <source>
        <dbReference type="Proteomes" id="UP001054252"/>
    </source>
</evidence>
<comment type="caution">
    <text evidence="1">The sequence shown here is derived from an EMBL/GenBank/DDBJ whole genome shotgun (WGS) entry which is preliminary data.</text>
</comment>
<sequence>MSLPRYGNPTFDFMELENLMYLNAYLFLPLEDLRSLYLAGNGKAGCIENEGFVKLSKKLSNLEILNLEGNFFNNSILPFLSEFSSLRSLNLGEITSSKHLTKLMV</sequence>
<accession>A0AAV5JFT9</accession>
<dbReference type="Gene3D" id="3.80.10.10">
    <property type="entry name" value="Ribonuclease Inhibitor"/>
    <property type="match status" value="1"/>
</dbReference>
<reference evidence="1 2" key="1">
    <citation type="journal article" date="2021" name="Commun. Biol.">
        <title>The genome of Shorea leprosula (Dipterocarpaceae) highlights the ecological relevance of drought in aseasonal tropical rainforests.</title>
        <authorList>
            <person name="Ng K.K.S."/>
            <person name="Kobayashi M.J."/>
            <person name="Fawcett J.A."/>
            <person name="Hatakeyama M."/>
            <person name="Paape T."/>
            <person name="Ng C.H."/>
            <person name="Ang C.C."/>
            <person name="Tnah L.H."/>
            <person name="Lee C.T."/>
            <person name="Nishiyama T."/>
            <person name="Sese J."/>
            <person name="O'Brien M.J."/>
            <person name="Copetti D."/>
            <person name="Mohd Noor M.I."/>
            <person name="Ong R.C."/>
            <person name="Putra M."/>
            <person name="Sireger I.Z."/>
            <person name="Indrioko S."/>
            <person name="Kosugi Y."/>
            <person name="Izuno A."/>
            <person name="Isagi Y."/>
            <person name="Lee S.L."/>
            <person name="Shimizu K.K."/>
        </authorList>
    </citation>
    <scope>NUCLEOTIDE SEQUENCE [LARGE SCALE GENOMIC DNA]</scope>
    <source>
        <strain evidence="1">214</strain>
    </source>
</reference>
<organism evidence="1 2">
    <name type="scientific">Rubroshorea leprosula</name>
    <dbReference type="NCBI Taxonomy" id="152421"/>
    <lineage>
        <taxon>Eukaryota</taxon>
        <taxon>Viridiplantae</taxon>
        <taxon>Streptophyta</taxon>
        <taxon>Embryophyta</taxon>
        <taxon>Tracheophyta</taxon>
        <taxon>Spermatophyta</taxon>
        <taxon>Magnoliopsida</taxon>
        <taxon>eudicotyledons</taxon>
        <taxon>Gunneridae</taxon>
        <taxon>Pentapetalae</taxon>
        <taxon>rosids</taxon>
        <taxon>malvids</taxon>
        <taxon>Malvales</taxon>
        <taxon>Dipterocarpaceae</taxon>
        <taxon>Rubroshorea</taxon>
    </lineage>
</organism>
<proteinExistence type="predicted"/>
<dbReference type="Proteomes" id="UP001054252">
    <property type="component" value="Unassembled WGS sequence"/>
</dbReference>
<dbReference type="InterPro" id="IPR032675">
    <property type="entry name" value="LRR_dom_sf"/>
</dbReference>
<dbReference type="SUPFAM" id="SSF52047">
    <property type="entry name" value="RNI-like"/>
    <property type="match status" value="1"/>
</dbReference>
<dbReference type="AlphaFoldDB" id="A0AAV5JFT9"/>
<name>A0AAV5JFT9_9ROSI</name>
<keyword evidence="2" id="KW-1185">Reference proteome</keyword>